<dbReference type="AlphaFoldDB" id="A0A1M6L8V3"/>
<dbReference type="RefSeq" id="WP_073241923.1">
    <property type="nucleotide sequence ID" value="NZ_CANLWT010000001.1"/>
</dbReference>
<gene>
    <name evidence="1" type="ORF">SAMN04488007_1071</name>
</gene>
<evidence type="ECO:0008006" key="3">
    <source>
        <dbReference type="Google" id="ProtNLM"/>
    </source>
</evidence>
<protein>
    <recommendedName>
        <fullName evidence="3">Membrane or secreted protein</fullName>
    </recommendedName>
</protein>
<dbReference type="OrthoDB" id="706756at2"/>
<accession>A0A1M6L8V3</accession>
<keyword evidence="2" id="KW-1185">Reference proteome</keyword>
<reference evidence="2" key="1">
    <citation type="submission" date="2016-11" db="EMBL/GenBank/DDBJ databases">
        <authorList>
            <person name="Varghese N."/>
            <person name="Submissions S."/>
        </authorList>
    </citation>
    <scope>NUCLEOTIDE SEQUENCE [LARGE SCALE GENOMIC DNA]</scope>
    <source>
        <strain evidence="2">DSM 16478</strain>
    </source>
</reference>
<sequence length="249" mass="28634">MKKIHTKSKYISVFLFFAINLVIYGQIPPGIYTDTIENNGLKTVHQVKINDDFFIYNEYEIEPAKFIKTVGGFIQIENTSSNTLLVVLLEFNSDFENDALRQLSIPIEMDGEKLKMNWFQQLTLAPIFPATQDLDGAWLFATRGPDTGQKRRGEENTRKTLKLLMDNTFQWIAYDTESFKFSGTGGGTYSAENGIYKEQIEFFSKDNSRVGAQLEFNYKLEGDDWHHTGKNSKGEPMYEIWSKRIVMGL</sequence>
<evidence type="ECO:0000313" key="2">
    <source>
        <dbReference type="Proteomes" id="UP000184314"/>
    </source>
</evidence>
<dbReference type="Proteomes" id="UP000184314">
    <property type="component" value="Unassembled WGS sequence"/>
</dbReference>
<dbReference type="EMBL" id="FQZX01000001">
    <property type="protein sequence ID" value="SHJ67616.1"/>
    <property type="molecule type" value="Genomic_DNA"/>
</dbReference>
<name>A0A1M6L8V3_9FLAO</name>
<evidence type="ECO:0000313" key="1">
    <source>
        <dbReference type="EMBL" id="SHJ67616.1"/>
    </source>
</evidence>
<proteinExistence type="predicted"/>
<dbReference type="Gene3D" id="2.40.128.490">
    <property type="entry name" value="Uncharacterised protein PF14869, DUF4488"/>
    <property type="match status" value="1"/>
</dbReference>
<dbReference type="STRING" id="228958.SAMN04488007_1071"/>
<organism evidence="1 2">
    <name type="scientific">Maribacter aquivivus</name>
    <dbReference type="NCBI Taxonomy" id="228958"/>
    <lineage>
        <taxon>Bacteria</taxon>
        <taxon>Pseudomonadati</taxon>
        <taxon>Bacteroidota</taxon>
        <taxon>Flavobacteriia</taxon>
        <taxon>Flavobacteriales</taxon>
        <taxon>Flavobacteriaceae</taxon>
        <taxon>Maribacter</taxon>
    </lineage>
</organism>